<dbReference type="InterPro" id="IPR057240">
    <property type="entry name" value="ParB_dimer_C"/>
</dbReference>
<dbReference type="GO" id="GO:0045881">
    <property type="term" value="P:positive regulation of sporulation resulting in formation of a cellular spore"/>
    <property type="evidence" value="ECO:0007669"/>
    <property type="project" value="TreeGrafter"/>
</dbReference>
<sequence length="296" mass="32523">MARQSGLGRGLGSLIPTTERLQESDAQLRELPVGQIEPNTYQPRAFFDDDALAGLAASIEAVGVLQPILVREVSPQKFELIAGERRWRAAQRAGLESIPAIVRPAEDVRSLEQALVENLHREDLSVLEEAAAYLQLSEEFGLTQEEVAGRVGRSRSTVANTVRLLQLSDPIQRLLADGRITAGHGRALLGSSDAAFQEALARTIVAENLTVREVEERVRRREAPTSTEPTAGTVRPTPTLRPAALLELEEQLSGLLDTRVQISTGAKRGRLTVEFANLEDLERIYRIILDGREDLD</sequence>
<dbReference type="Pfam" id="PF17762">
    <property type="entry name" value="HTH_ParB"/>
    <property type="match status" value="1"/>
</dbReference>
<proteinExistence type="inferred from homology"/>
<dbReference type="FunFam" id="1.10.10.2830:FF:000001">
    <property type="entry name" value="Chromosome partitioning protein ParB"/>
    <property type="match status" value="1"/>
</dbReference>
<dbReference type="SUPFAM" id="SSF110849">
    <property type="entry name" value="ParB/Sulfiredoxin"/>
    <property type="match status" value="1"/>
</dbReference>
<dbReference type="SUPFAM" id="SSF109709">
    <property type="entry name" value="KorB DNA-binding domain-like"/>
    <property type="match status" value="1"/>
</dbReference>
<dbReference type="InterPro" id="IPR041468">
    <property type="entry name" value="HTH_ParB/Spo0J"/>
</dbReference>
<dbReference type="GO" id="GO:0007059">
    <property type="term" value="P:chromosome segregation"/>
    <property type="evidence" value="ECO:0007669"/>
    <property type="project" value="UniProtKB-KW"/>
</dbReference>
<name>A0A6J5YI42_9ZZZZ</name>
<protein>
    <submittedName>
        <fullName evidence="6">Unannotated protein</fullName>
    </submittedName>
</protein>
<dbReference type="EMBL" id="CAEMXZ010000034">
    <property type="protein sequence ID" value="CAB4323242.1"/>
    <property type="molecule type" value="Genomic_DNA"/>
</dbReference>
<dbReference type="AlphaFoldDB" id="A0A6J5YI42"/>
<dbReference type="NCBIfam" id="TIGR00180">
    <property type="entry name" value="parB_part"/>
    <property type="match status" value="1"/>
</dbReference>
<dbReference type="CDD" id="cd16393">
    <property type="entry name" value="SPO0J_N"/>
    <property type="match status" value="1"/>
</dbReference>
<dbReference type="InterPro" id="IPR004437">
    <property type="entry name" value="ParB/RepB/Spo0J"/>
</dbReference>
<dbReference type="Gene3D" id="3.90.1530.30">
    <property type="match status" value="1"/>
</dbReference>
<dbReference type="Gene3D" id="1.10.10.2830">
    <property type="match status" value="1"/>
</dbReference>
<dbReference type="InterPro" id="IPR036086">
    <property type="entry name" value="ParB/Sulfiredoxin_sf"/>
</dbReference>
<organism evidence="6">
    <name type="scientific">freshwater metagenome</name>
    <dbReference type="NCBI Taxonomy" id="449393"/>
    <lineage>
        <taxon>unclassified sequences</taxon>
        <taxon>metagenomes</taxon>
        <taxon>ecological metagenomes</taxon>
    </lineage>
</organism>
<dbReference type="InterPro" id="IPR050336">
    <property type="entry name" value="Chromosome_partition/occlusion"/>
</dbReference>
<dbReference type="PANTHER" id="PTHR33375">
    <property type="entry name" value="CHROMOSOME-PARTITIONING PROTEIN PARB-RELATED"/>
    <property type="match status" value="1"/>
</dbReference>
<evidence type="ECO:0000313" key="7">
    <source>
        <dbReference type="EMBL" id="CAB4944658.1"/>
    </source>
</evidence>
<dbReference type="GO" id="GO:0003677">
    <property type="term" value="F:DNA binding"/>
    <property type="evidence" value="ECO:0007669"/>
    <property type="project" value="UniProtKB-KW"/>
</dbReference>
<keyword evidence="3" id="KW-0238">DNA-binding</keyword>
<dbReference type="InterPro" id="IPR003115">
    <property type="entry name" value="ParB_N"/>
</dbReference>
<dbReference type="Pfam" id="PF02195">
    <property type="entry name" value="ParB_N"/>
    <property type="match status" value="1"/>
</dbReference>
<evidence type="ECO:0000259" key="5">
    <source>
        <dbReference type="SMART" id="SM00470"/>
    </source>
</evidence>
<evidence type="ECO:0000256" key="3">
    <source>
        <dbReference type="ARBA" id="ARBA00023125"/>
    </source>
</evidence>
<dbReference type="EMBL" id="CAFBNC010000083">
    <property type="protein sequence ID" value="CAB4944658.1"/>
    <property type="molecule type" value="Genomic_DNA"/>
</dbReference>
<dbReference type="Pfam" id="PF23552">
    <property type="entry name" value="ParB_C"/>
    <property type="match status" value="1"/>
</dbReference>
<comment type="similarity">
    <text evidence="1">Belongs to the ParB family.</text>
</comment>
<reference evidence="6" key="1">
    <citation type="submission" date="2020-05" db="EMBL/GenBank/DDBJ databases">
        <authorList>
            <person name="Chiriac C."/>
            <person name="Salcher M."/>
            <person name="Ghai R."/>
            <person name="Kavagutti S V."/>
        </authorList>
    </citation>
    <scope>NUCLEOTIDE SEQUENCE</scope>
</reference>
<evidence type="ECO:0000256" key="2">
    <source>
        <dbReference type="ARBA" id="ARBA00022829"/>
    </source>
</evidence>
<evidence type="ECO:0000313" key="6">
    <source>
        <dbReference type="EMBL" id="CAB4323242.1"/>
    </source>
</evidence>
<evidence type="ECO:0000256" key="1">
    <source>
        <dbReference type="ARBA" id="ARBA00006295"/>
    </source>
</evidence>
<keyword evidence="2" id="KW-0159">Chromosome partition</keyword>
<feature type="region of interest" description="Disordered" evidence="4">
    <location>
        <begin position="216"/>
        <end position="237"/>
    </location>
</feature>
<dbReference type="SMART" id="SM00470">
    <property type="entry name" value="ParB"/>
    <property type="match status" value="1"/>
</dbReference>
<gene>
    <name evidence="6" type="ORF">UFOPK1392_00993</name>
    <name evidence="7" type="ORF">UFOPK3733_01505</name>
</gene>
<dbReference type="PANTHER" id="PTHR33375:SF1">
    <property type="entry name" value="CHROMOSOME-PARTITIONING PROTEIN PARB-RELATED"/>
    <property type="match status" value="1"/>
</dbReference>
<accession>A0A6J5YI42</accession>
<evidence type="ECO:0000256" key="4">
    <source>
        <dbReference type="SAM" id="MobiDB-lite"/>
    </source>
</evidence>
<dbReference type="FunFam" id="3.90.1530.30:FF:000001">
    <property type="entry name" value="Chromosome partitioning protein ParB"/>
    <property type="match status" value="1"/>
</dbReference>
<dbReference type="GO" id="GO:0005694">
    <property type="term" value="C:chromosome"/>
    <property type="evidence" value="ECO:0007669"/>
    <property type="project" value="TreeGrafter"/>
</dbReference>
<feature type="domain" description="ParB-like N-terminal" evidence="5">
    <location>
        <begin position="29"/>
        <end position="119"/>
    </location>
</feature>